<dbReference type="PANTHER" id="PTHR24251">
    <property type="entry name" value="OVOCHYMASE-RELATED"/>
    <property type="match status" value="1"/>
</dbReference>
<dbReference type="InterPro" id="IPR000859">
    <property type="entry name" value="CUB_dom"/>
</dbReference>
<dbReference type="GeneID" id="102806506"/>
<evidence type="ECO:0000256" key="4">
    <source>
        <dbReference type="SAM" id="SignalP"/>
    </source>
</evidence>
<dbReference type="Gene3D" id="2.60.120.290">
    <property type="entry name" value="Spermadhesin, CUB domain"/>
    <property type="match status" value="1"/>
</dbReference>
<evidence type="ECO:0000313" key="6">
    <source>
        <dbReference type="Proteomes" id="UP000694865"/>
    </source>
</evidence>
<proteinExistence type="predicted"/>
<dbReference type="PANTHER" id="PTHR24251:SF30">
    <property type="entry name" value="MEMBRANE FRIZZLED-RELATED PROTEIN"/>
    <property type="match status" value="1"/>
</dbReference>
<keyword evidence="1" id="KW-0677">Repeat</keyword>
<dbReference type="Proteomes" id="UP000694865">
    <property type="component" value="Unplaced"/>
</dbReference>
<feature type="domain" description="CUB" evidence="5">
    <location>
        <begin position="31"/>
        <end position="138"/>
    </location>
</feature>
<dbReference type="SMART" id="SM00042">
    <property type="entry name" value="CUB"/>
    <property type="match status" value="1"/>
</dbReference>
<evidence type="ECO:0000256" key="1">
    <source>
        <dbReference type="ARBA" id="ARBA00022737"/>
    </source>
</evidence>
<dbReference type="PROSITE" id="PS01180">
    <property type="entry name" value="CUB"/>
    <property type="match status" value="1"/>
</dbReference>
<evidence type="ECO:0000256" key="2">
    <source>
        <dbReference type="ARBA" id="ARBA00023157"/>
    </source>
</evidence>
<keyword evidence="6" id="KW-1185">Reference proteome</keyword>
<evidence type="ECO:0000256" key="3">
    <source>
        <dbReference type="PROSITE-ProRule" id="PRU00059"/>
    </source>
</evidence>
<dbReference type="Pfam" id="PF00431">
    <property type="entry name" value="CUB"/>
    <property type="match status" value="1"/>
</dbReference>
<sequence>MMLCLIVIISMASVTYAVPQEKLVKKQVDTCGENYNINEGQEQTITSPRYPSNYEDYLVCHWTITTNPGNSLVVNVVDFHTQEIYDVLLINDGTNNIGAWSGDSGPPNFTSLSNEVSIIFETDSLVTEKGFKIIITDKTFPGTNDLITLLRMCSSYGDDKRGDTGSCLYLTTTLRTFEKNNYDSLPCFFLHPLGYSFLSLNQGLKPLPLYFESRIHCDLVL</sequence>
<comment type="caution">
    <text evidence="3">Lacks conserved residue(s) required for the propagation of feature annotation.</text>
</comment>
<dbReference type="InterPro" id="IPR035914">
    <property type="entry name" value="Sperma_CUB_dom_sf"/>
</dbReference>
<protein>
    <submittedName>
        <fullName evidence="7">CUB and sushi domain-containing protein 1-like</fullName>
    </submittedName>
</protein>
<evidence type="ECO:0000259" key="5">
    <source>
        <dbReference type="PROSITE" id="PS01180"/>
    </source>
</evidence>
<reference evidence="7" key="1">
    <citation type="submission" date="2025-08" db="UniProtKB">
        <authorList>
            <consortium name="RefSeq"/>
        </authorList>
    </citation>
    <scope>IDENTIFICATION</scope>
    <source>
        <tissue evidence="7">Testes</tissue>
    </source>
</reference>
<feature type="chain" id="PRO_5046334559" evidence="4">
    <location>
        <begin position="18"/>
        <end position="221"/>
    </location>
</feature>
<organism evidence="6 7">
    <name type="scientific">Saccoglossus kowalevskii</name>
    <name type="common">Acorn worm</name>
    <dbReference type="NCBI Taxonomy" id="10224"/>
    <lineage>
        <taxon>Eukaryota</taxon>
        <taxon>Metazoa</taxon>
        <taxon>Hemichordata</taxon>
        <taxon>Enteropneusta</taxon>
        <taxon>Harrimaniidae</taxon>
        <taxon>Saccoglossus</taxon>
    </lineage>
</organism>
<keyword evidence="4" id="KW-0732">Signal</keyword>
<dbReference type="RefSeq" id="XP_006812063.1">
    <property type="nucleotide sequence ID" value="XM_006812000.1"/>
</dbReference>
<feature type="signal peptide" evidence="4">
    <location>
        <begin position="1"/>
        <end position="17"/>
    </location>
</feature>
<gene>
    <name evidence="7" type="primary">LOC102806506</name>
</gene>
<dbReference type="SUPFAM" id="SSF49854">
    <property type="entry name" value="Spermadhesin, CUB domain"/>
    <property type="match status" value="1"/>
</dbReference>
<dbReference type="CDD" id="cd00041">
    <property type="entry name" value="CUB"/>
    <property type="match status" value="1"/>
</dbReference>
<keyword evidence="2" id="KW-1015">Disulfide bond</keyword>
<evidence type="ECO:0000313" key="7">
    <source>
        <dbReference type="RefSeq" id="XP_006812063.1"/>
    </source>
</evidence>
<accession>A0ABM0LWC2</accession>
<name>A0ABM0LWC2_SACKO</name>